<dbReference type="KEGG" id="ruf:TH63_13160"/>
<keyword evidence="1" id="KW-0812">Transmembrane</keyword>
<dbReference type="STRING" id="1379910.TH63_13160"/>
<reference evidence="2 3" key="1">
    <citation type="submission" date="2015-01" db="EMBL/GenBank/DDBJ databases">
        <title>Rufibacter sp./DG31D/ whole genome sequencing.</title>
        <authorList>
            <person name="Kim M.K."/>
            <person name="Srinivasan S."/>
            <person name="Lee J.-J."/>
        </authorList>
    </citation>
    <scope>NUCLEOTIDE SEQUENCE [LARGE SCALE GENOMIC DNA]</scope>
    <source>
        <strain evidence="2 3">DG31D</strain>
    </source>
</reference>
<accession>A0A0H4VRG7</accession>
<feature type="transmembrane region" description="Helical" evidence="1">
    <location>
        <begin position="76"/>
        <end position="97"/>
    </location>
</feature>
<gene>
    <name evidence="2" type="ORF">TH63_13160</name>
</gene>
<name>A0A0H4VRG7_9BACT</name>
<dbReference type="AlphaFoldDB" id="A0A0H4VRG7"/>
<proteinExistence type="predicted"/>
<dbReference type="Proteomes" id="UP000036458">
    <property type="component" value="Chromosome"/>
</dbReference>
<evidence type="ECO:0000313" key="2">
    <source>
        <dbReference type="EMBL" id="AKQ46359.1"/>
    </source>
</evidence>
<evidence type="ECO:0000256" key="1">
    <source>
        <dbReference type="SAM" id="Phobius"/>
    </source>
</evidence>
<keyword evidence="1" id="KW-0472">Membrane</keyword>
<protein>
    <submittedName>
        <fullName evidence="2">Uncharacterized protein</fullName>
    </submittedName>
</protein>
<dbReference type="OrthoDB" id="772995at2"/>
<sequence>MKASKKCPHCAQWSVWQRNPTDRCEHCHNLLDPAAAERLKAQAQRKTEENNRFTVDFIQIDPQDSAFTKFYKGIGLGFQLAFVGIMSFILWLIALLAG</sequence>
<organism evidence="2 3">
    <name type="scientific">Rufibacter radiotolerans</name>
    <dbReference type="NCBI Taxonomy" id="1379910"/>
    <lineage>
        <taxon>Bacteria</taxon>
        <taxon>Pseudomonadati</taxon>
        <taxon>Bacteroidota</taxon>
        <taxon>Cytophagia</taxon>
        <taxon>Cytophagales</taxon>
        <taxon>Hymenobacteraceae</taxon>
        <taxon>Rufibacter</taxon>
    </lineage>
</organism>
<keyword evidence="1" id="KW-1133">Transmembrane helix</keyword>
<dbReference type="EMBL" id="CP010777">
    <property type="protein sequence ID" value="AKQ46359.1"/>
    <property type="molecule type" value="Genomic_DNA"/>
</dbReference>
<dbReference type="RefSeq" id="WP_048921344.1">
    <property type="nucleotide sequence ID" value="NZ_CP010777.1"/>
</dbReference>
<keyword evidence="3" id="KW-1185">Reference proteome</keyword>
<dbReference type="PATRIC" id="fig|1379910.4.peg.2857"/>
<evidence type="ECO:0000313" key="3">
    <source>
        <dbReference type="Proteomes" id="UP000036458"/>
    </source>
</evidence>